<sequence>MKKINYQIFYGMLLSLLLPIMAFAQEEDKKEIDHSYKPMTLKLDESGQKYIRFITWHQIWAEDGNLDDDSRGFTMRMRRSRFLAYAQISPRFLILTHFGLNSLTGSNADPIGDARASDGPQLFLHGAWTEFKVSTDESLYVGAGLHYWNGLSRLTSASTLNFMTLDNYRQAWAQLGLSDQFARHLGVYAKGRFGALNYSLAMNEPIVNALGSTDQPAPNTVTYSGRQVLGKDAGMIITGYLDYQFIDQESNKLPYRVGTYMGKKTVFNIGAGFFNHADGTVTADAAGNLSGNDVTHFSVDAFYDAPMGEGAINAYAAYYNFDYGKNYNLGTTYGTGSSVYGHVGYLFPEFSEKFRLMPYLAYSTRDFEAFEEAGNTFQLGANFFLNGHSAKITVEYNSTLSNYTGAEPDRVNGLVLQTHIFL</sequence>
<keyword evidence="1" id="KW-0732">Signal</keyword>
<evidence type="ECO:0000313" key="2">
    <source>
        <dbReference type="EMBL" id="MBL6446637.1"/>
    </source>
</evidence>
<organism evidence="2 3">
    <name type="scientific">Fulvivirga marina</name>
    <dbReference type="NCBI Taxonomy" id="2494733"/>
    <lineage>
        <taxon>Bacteria</taxon>
        <taxon>Pseudomonadati</taxon>
        <taxon>Bacteroidota</taxon>
        <taxon>Cytophagia</taxon>
        <taxon>Cytophagales</taxon>
        <taxon>Fulvivirgaceae</taxon>
        <taxon>Fulvivirga</taxon>
    </lineage>
</organism>
<keyword evidence="3" id="KW-1185">Reference proteome</keyword>
<evidence type="ECO:0000313" key="3">
    <source>
        <dbReference type="Proteomes" id="UP000614216"/>
    </source>
</evidence>
<dbReference type="EMBL" id="JAEUGD010000031">
    <property type="protein sequence ID" value="MBL6446637.1"/>
    <property type="molecule type" value="Genomic_DNA"/>
</dbReference>
<name>A0A937FXM9_9BACT</name>
<evidence type="ECO:0000256" key="1">
    <source>
        <dbReference type="SAM" id="SignalP"/>
    </source>
</evidence>
<accession>A0A937FXM9</accession>
<feature type="chain" id="PRO_5037764215" evidence="1">
    <location>
        <begin position="25"/>
        <end position="422"/>
    </location>
</feature>
<dbReference type="AlphaFoldDB" id="A0A937FXM9"/>
<comment type="caution">
    <text evidence="2">The sequence shown here is derived from an EMBL/GenBank/DDBJ whole genome shotgun (WGS) entry which is preliminary data.</text>
</comment>
<proteinExistence type="predicted"/>
<feature type="signal peptide" evidence="1">
    <location>
        <begin position="1"/>
        <end position="24"/>
    </location>
</feature>
<reference evidence="2" key="1">
    <citation type="submission" date="2021-01" db="EMBL/GenBank/DDBJ databases">
        <title>Fulvivirga kasyanovii gen. nov., sp nov., a novel member of the phylum Bacteroidetes isolated from seawater in a mussel farm.</title>
        <authorList>
            <person name="Zhao L.-H."/>
            <person name="Wang Z.-J."/>
        </authorList>
    </citation>
    <scope>NUCLEOTIDE SEQUENCE</scope>
    <source>
        <strain evidence="2">29W222</strain>
    </source>
</reference>
<protein>
    <submittedName>
        <fullName evidence="2">Porin</fullName>
    </submittedName>
</protein>
<dbReference type="RefSeq" id="WP_202856168.1">
    <property type="nucleotide sequence ID" value="NZ_JAEUGD010000031.1"/>
</dbReference>
<gene>
    <name evidence="2" type="ORF">JMN32_09965</name>
</gene>
<dbReference type="Proteomes" id="UP000614216">
    <property type="component" value="Unassembled WGS sequence"/>
</dbReference>